<evidence type="ECO:0000256" key="5">
    <source>
        <dbReference type="ARBA" id="ARBA00023136"/>
    </source>
</evidence>
<dbReference type="InterPro" id="IPR002794">
    <property type="entry name" value="DUF92_TMEM19"/>
</dbReference>
<dbReference type="PANTHER" id="PTHR13353:SF5">
    <property type="entry name" value="TRANSMEMBRANE PROTEIN 19"/>
    <property type="match status" value="1"/>
</dbReference>
<comment type="subcellular location">
    <subcellularLocation>
        <location evidence="1">Membrane</location>
        <topology evidence="1">Multi-pass membrane protein</topology>
    </subcellularLocation>
</comment>
<feature type="transmembrane region" description="Helical" evidence="6">
    <location>
        <begin position="160"/>
        <end position="182"/>
    </location>
</feature>
<accession>A0A1E3L7G7</accession>
<organism evidence="7 8">
    <name type="scientific">Paenibacillus nuruki</name>
    <dbReference type="NCBI Taxonomy" id="1886670"/>
    <lineage>
        <taxon>Bacteria</taxon>
        <taxon>Bacillati</taxon>
        <taxon>Bacillota</taxon>
        <taxon>Bacilli</taxon>
        <taxon>Bacillales</taxon>
        <taxon>Paenibacillaceae</taxon>
        <taxon>Paenibacillus</taxon>
    </lineage>
</organism>
<keyword evidence="5 6" id="KW-0472">Membrane</keyword>
<evidence type="ECO:0000256" key="2">
    <source>
        <dbReference type="ARBA" id="ARBA00009012"/>
    </source>
</evidence>
<feature type="transmembrane region" description="Helical" evidence="6">
    <location>
        <begin position="194"/>
        <end position="215"/>
    </location>
</feature>
<keyword evidence="8" id="KW-1185">Reference proteome</keyword>
<dbReference type="RefSeq" id="WP_069327057.1">
    <property type="nucleotide sequence ID" value="NZ_MDER01000032.1"/>
</dbReference>
<protein>
    <submittedName>
        <fullName evidence="7">Putative membrane protein</fullName>
    </submittedName>
</protein>
<proteinExistence type="inferred from homology"/>
<feature type="transmembrane region" description="Helical" evidence="6">
    <location>
        <begin position="83"/>
        <end position="102"/>
    </location>
</feature>
<dbReference type="GO" id="GO:0016020">
    <property type="term" value="C:membrane"/>
    <property type="evidence" value="ECO:0007669"/>
    <property type="project" value="UniProtKB-SubCell"/>
</dbReference>
<name>A0A1E3L7G7_9BACL</name>
<evidence type="ECO:0000256" key="3">
    <source>
        <dbReference type="ARBA" id="ARBA00022692"/>
    </source>
</evidence>
<comment type="similarity">
    <text evidence="2">Belongs to the TMEM19 family.</text>
</comment>
<feature type="transmembrane region" description="Helical" evidence="6">
    <location>
        <begin position="44"/>
        <end position="62"/>
    </location>
</feature>
<gene>
    <name evidence="7" type="ORF">PTI45_01626</name>
</gene>
<evidence type="ECO:0000256" key="4">
    <source>
        <dbReference type="ARBA" id="ARBA00022989"/>
    </source>
</evidence>
<dbReference type="Pfam" id="PF01940">
    <property type="entry name" value="DUF92"/>
    <property type="match status" value="1"/>
</dbReference>
<keyword evidence="3 6" id="KW-0812">Transmembrane</keyword>
<dbReference type="PATRIC" id="fig|1886670.3.peg.1655"/>
<reference evidence="7 8" key="1">
    <citation type="submission" date="2016-08" db="EMBL/GenBank/DDBJ databases">
        <title>Genome sequencing of Paenibacillus sp. TI45-13ar, isolated from Korean traditional nuruk.</title>
        <authorList>
            <person name="Kim S.-J."/>
        </authorList>
    </citation>
    <scope>NUCLEOTIDE SEQUENCE [LARGE SCALE GENOMIC DNA]</scope>
    <source>
        <strain evidence="7 8">TI45-13ar</strain>
    </source>
</reference>
<evidence type="ECO:0000313" key="8">
    <source>
        <dbReference type="Proteomes" id="UP000094578"/>
    </source>
</evidence>
<evidence type="ECO:0000256" key="6">
    <source>
        <dbReference type="SAM" id="Phobius"/>
    </source>
</evidence>
<keyword evidence="4 6" id="KW-1133">Transmembrane helix</keyword>
<dbReference type="Proteomes" id="UP000094578">
    <property type="component" value="Unassembled WGS sequence"/>
</dbReference>
<evidence type="ECO:0000313" key="7">
    <source>
        <dbReference type="EMBL" id="ODP29115.1"/>
    </source>
</evidence>
<comment type="caution">
    <text evidence="7">The sequence shown here is derived from an EMBL/GenBank/DDBJ whole genome shotgun (WGS) entry which is preliminary data.</text>
</comment>
<feature type="transmembrane region" description="Helical" evidence="6">
    <location>
        <begin position="259"/>
        <end position="277"/>
    </location>
</feature>
<evidence type="ECO:0000256" key="1">
    <source>
        <dbReference type="ARBA" id="ARBA00004141"/>
    </source>
</evidence>
<dbReference type="PANTHER" id="PTHR13353">
    <property type="entry name" value="TRANSMEMBRANE PROTEIN 19"/>
    <property type="match status" value="1"/>
</dbReference>
<sequence>MLDWIIGAVCAGLIAGLAYKKQWLSGSGAYAAAIMGTIYYGAGNLLWFGLLILFFISGSLLSKMKGERKRKLEQDYAKTSRRDAGQVFANGGLGMILCLGHALIPHPAWIYAFVGVMATVTADTWATEWGSLSRKPPRSVLNGRVLEAGASGGVSVRGTLAAAIGALLIGIAAWAFSLWSGVSIESSNNVAKDGILTIGLLPLVGLVGGLAGCFADSFLGATVQVMYQCEVCGKAVETKVHCNRLTSYLRGWPWMSNDLVNGLSSIIGGVVALLFLWV</sequence>
<dbReference type="AlphaFoldDB" id="A0A1E3L7G7"/>
<dbReference type="STRING" id="1886670.PTI45_01626"/>
<dbReference type="EMBL" id="MDER01000032">
    <property type="protein sequence ID" value="ODP29115.1"/>
    <property type="molecule type" value="Genomic_DNA"/>
</dbReference>